<organism evidence="2">
    <name type="scientific">marine metagenome</name>
    <dbReference type="NCBI Taxonomy" id="408172"/>
    <lineage>
        <taxon>unclassified sequences</taxon>
        <taxon>metagenomes</taxon>
        <taxon>ecological metagenomes</taxon>
    </lineage>
</organism>
<dbReference type="AlphaFoldDB" id="A0A381UR11"/>
<dbReference type="InterPro" id="IPR000297">
    <property type="entry name" value="PPIase_PpiC"/>
</dbReference>
<sequence length="200" mass="23413">MKREAKSLGLDEVDTIIANRLAQLGELALVGADLREEDISEDELFSFYKKNKKSYIERATISLTHIFFRENSSEILRYRDFFNDEKKSISSDVEIGQIGNVFPYQKNYSRKNYSFILGHFGKKGTDQIFSLPSNTKKWQGPIESSLGYHLVKIYGHSPERQLEFEEVYSEVRKDFIESETKKRKSTELEKKISEYKVIER</sequence>
<dbReference type="GO" id="GO:0003755">
    <property type="term" value="F:peptidyl-prolyl cis-trans isomerase activity"/>
    <property type="evidence" value="ECO:0007669"/>
    <property type="project" value="InterPro"/>
</dbReference>
<evidence type="ECO:0000259" key="1">
    <source>
        <dbReference type="Pfam" id="PF13145"/>
    </source>
</evidence>
<protein>
    <recommendedName>
        <fullName evidence="1">PpiC domain-containing protein</fullName>
    </recommendedName>
</protein>
<accession>A0A381UR11</accession>
<proteinExistence type="predicted"/>
<feature type="domain" description="PpiC" evidence="1">
    <location>
        <begin position="39"/>
        <end position="167"/>
    </location>
</feature>
<reference evidence="2" key="1">
    <citation type="submission" date="2018-05" db="EMBL/GenBank/DDBJ databases">
        <authorList>
            <person name="Lanie J.A."/>
            <person name="Ng W.-L."/>
            <person name="Kazmierczak K.M."/>
            <person name="Andrzejewski T.M."/>
            <person name="Davidsen T.M."/>
            <person name="Wayne K.J."/>
            <person name="Tettelin H."/>
            <person name="Glass J.I."/>
            <person name="Rusch D."/>
            <person name="Podicherti R."/>
            <person name="Tsui H.-C.T."/>
            <person name="Winkler M.E."/>
        </authorList>
    </citation>
    <scope>NUCLEOTIDE SEQUENCE</scope>
</reference>
<evidence type="ECO:0000313" key="2">
    <source>
        <dbReference type="EMBL" id="SVA30605.1"/>
    </source>
</evidence>
<name>A0A381UR11_9ZZZZ</name>
<dbReference type="Pfam" id="PF13145">
    <property type="entry name" value="Rotamase_2"/>
    <property type="match status" value="1"/>
</dbReference>
<dbReference type="EMBL" id="UINC01006954">
    <property type="protein sequence ID" value="SVA30605.1"/>
    <property type="molecule type" value="Genomic_DNA"/>
</dbReference>
<gene>
    <name evidence="2" type="ORF">METZ01_LOCUS83459</name>
</gene>